<dbReference type="InterPro" id="IPR036527">
    <property type="entry name" value="SCP2_sterol-bd_dom_sf"/>
</dbReference>
<dbReference type="InterPro" id="IPR036388">
    <property type="entry name" value="WH-like_DNA-bd_sf"/>
</dbReference>
<dbReference type="STRING" id="1179773.BN6_32760"/>
<dbReference type="Proteomes" id="UP000006281">
    <property type="component" value="Chromosome"/>
</dbReference>
<keyword evidence="6" id="KW-1185">Reference proteome</keyword>
<dbReference type="InterPro" id="IPR002577">
    <property type="entry name" value="HTH_HxlR"/>
</dbReference>
<dbReference type="PROSITE" id="PS51118">
    <property type="entry name" value="HTH_HXLR"/>
    <property type="match status" value="1"/>
</dbReference>
<dbReference type="SUPFAM" id="SSF46785">
    <property type="entry name" value="Winged helix' DNA-binding domain"/>
    <property type="match status" value="1"/>
</dbReference>
<proteinExistence type="predicted"/>
<evidence type="ECO:0000259" key="4">
    <source>
        <dbReference type="PROSITE" id="PS51118"/>
    </source>
</evidence>
<dbReference type="Gene3D" id="1.10.10.10">
    <property type="entry name" value="Winged helix-like DNA-binding domain superfamily/Winged helix DNA-binding domain"/>
    <property type="match status" value="1"/>
</dbReference>
<dbReference type="PATRIC" id="fig|1179773.3.peg.3280"/>
<dbReference type="KEGG" id="sesp:BN6_32760"/>
<feature type="domain" description="HTH hxlR-type" evidence="4">
    <location>
        <begin position="11"/>
        <end position="109"/>
    </location>
</feature>
<dbReference type="InterPro" id="IPR036390">
    <property type="entry name" value="WH_DNA-bd_sf"/>
</dbReference>
<evidence type="ECO:0000256" key="1">
    <source>
        <dbReference type="ARBA" id="ARBA00023015"/>
    </source>
</evidence>
<dbReference type="Pfam" id="PF01638">
    <property type="entry name" value="HxlR"/>
    <property type="match status" value="1"/>
</dbReference>
<accession>K0JSD7</accession>
<dbReference type="BioCyc" id="SESP1179773:BN6_RS15945-MONOMER"/>
<dbReference type="PANTHER" id="PTHR33204:SF18">
    <property type="entry name" value="TRANSCRIPTIONAL REGULATORY PROTEIN"/>
    <property type="match status" value="1"/>
</dbReference>
<evidence type="ECO:0000256" key="3">
    <source>
        <dbReference type="ARBA" id="ARBA00023163"/>
    </source>
</evidence>
<dbReference type="eggNOG" id="COG1733">
    <property type="taxonomic scope" value="Bacteria"/>
</dbReference>
<dbReference type="GO" id="GO:0003677">
    <property type="term" value="F:DNA binding"/>
    <property type="evidence" value="ECO:0007669"/>
    <property type="project" value="UniProtKB-KW"/>
</dbReference>
<keyword evidence="3" id="KW-0804">Transcription</keyword>
<dbReference type="HOGENOM" id="CLU_076095_0_1_11"/>
<dbReference type="PANTHER" id="PTHR33204">
    <property type="entry name" value="TRANSCRIPTIONAL REGULATOR, MARR FAMILY"/>
    <property type="match status" value="1"/>
</dbReference>
<dbReference type="SUPFAM" id="SSF55718">
    <property type="entry name" value="SCP-like"/>
    <property type="match status" value="1"/>
</dbReference>
<dbReference type="RefSeq" id="WP_015100692.1">
    <property type="nucleotide sequence ID" value="NC_019673.1"/>
</dbReference>
<keyword evidence="1" id="KW-0805">Transcription regulation</keyword>
<organism evidence="5 6">
    <name type="scientific">Saccharothrix espanaensis (strain ATCC 51144 / DSM 44229 / JCM 9112 / NBRC 15066 / NRRL 15764)</name>
    <dbReference type="NCBI Taxonomy" id="1179773"/>
    <lineage>
        <taxon>Bacteria</taxon>
        <taxon>Bacillati</taxon>
        <taxon>Actinomycetota</taxon>
        <taxon>Actinomycetes</taxon>
        <taxon>Pseudonocardiales</taxon>
        <taxon>Pseudonocardiaceae</taxon>
        <taxon>Saccharothrix</taxon>
    </lineage>
</organism>
<keyword evidence="2" id="KW-0238">DNA-binding</keyword>
<dbReference type="Gene3D" id="3.30.1050.10">
    <property type="entry name" value="SCP2 sterol-binding domain"/>
    <property type="match status" value="1"/>
</dbReference>
<dbReference type="AlphaFoldDB" id="K0JSD7"/>
<sequence length="217" mass="23957">MVTKRKYHDRCAMAHALDVVGERWALLVVRELLFGPKRFTDLRAGLPGASPNVLSLRLRELEESGVLCRRKLAPPSSARVYELTPWGYGLEPMVIALGRWGARSPGLPRDGDLGPDSVMLAVKTLYRPDIAAGFTADLAVRLGDDRFHVRFADGLHVRRAEPEAPDAVLATTPRTLAELLWNDGVLTDAEAAAEVSVTGDRTRVERFLRLFPLPEPV</sequence>
<name>K0JSD7_SACES</name>
<protein>
    <submittedName>
        <fullName evidence="5">Transcriptional regulator</fullName>
    </submittedName>
</protein>
<evidence type="ECO:0000256" key="2">
    <source>
        <dbReference type="ARBA" id="ARBA00023125"/>
    </source>
</evidence>
<reference evidence="5 6" key="1">
    <citation type="journal article" date="2012" name="BMC Genomics">
        <title>Complete genome sequence of Saccharothrix espanaensis DSM 44229T and comparison to the other completely sequenced Pseudonocardiaceae.</title>
        <authorList>
            <person name="Strobel T."/>
            <person name="Al-Dilaimi A."/>
            <person name="Blom J."/>
            <person name="Gessner A."/>
            <person name="Kalinowski J."/>
            <person name="Luzhetska M."/>
            <person name="Puhler A."/>
            <person name="Szczepanowski R."/>
            <person name="Bechthold A."/>
            <person name="Ruckert C."/>
        </authorList>
    </citation>
    <scope>NUCLEOTIDE SEQUENCE [LARGE SCALE GENOMIC DNA]</scope>
    <source>
        <strain evidence="6">ATCC 51144 / DSM 44229 / JCM 9112 / NBRC 15066 / NRRL 15764</strain>
    </source>
</reference>
<gene>
    <name evidence="5" type="ordered locus">BN6_32760</name>
</gene>
<dbReference type="EMBL" id="HE804045">
    <property type="protein sequence ID" value="CCH30580.1"/>
    <property type="molecule type" value="Genomic_DNA"/>
</dbReference>
<evidence type="ECO:0000313" key="5">
    <source>
        <dbReference type="EMBL" id="CCH30580.1"/>
    </source>
</evidence>
<evidence type="ECO:0000313" key="6">
    <source>
        <dbReference type="Proteomes" id="UP000006281"/>
    </source>
</evidence>